<proteinExistence type="predicted"/>
<reference evidence="2 3" key="1">
    <citation type="submission" date="2020-02" db="EMBL/GenBank/DDBJ databases">
        <title>Acidophilic actinobacteria isolated from forest soil.</title>
        <authorList>
            <person name="Golinska P."/>
        </authorList>
    </citation>
    <scope>NUCLEOTIDE SEQUENCE [LARGE SCALE GENOMIC DNA]</scope>
    <source>
        <strain evidence="2 3">NL8</strain>
    </source>
</reference>
<accession>A0ABS5KIS9</accession>
<keyword evidence="3" id="KW-1185">Reference proteome</keyword>
<comment type="caution">
    <text evidence="2">The sequence shown here is derived from an EMBL/GenBank/DDBJ whole genome shotgun (WGS) entry which is preliminary data.</text>
</comment>
<sequence length="721" mass="77097">MEDKRGFTRRQLIVSSAGAVIAGGVAGALLTDSTAQAASARSATAGAVAADSNATFPTLNVTTSWVGNTYAGATQWMQDFLFNIAVTADGTVYTNSFWDEGGDEAGIYKDGKVIGNSHSANGDAVAVNSKNAFLTVGNGLTAFSLAGVASTLTFAVGSPPAAAAATDTQVVATDRVQNRVIIFDAATGTIVRTWAVNMPGAVTIDPKSGDVWVVSGVTRDTNDGHFWHPGTNGPVTVLGFTNTGTALAGTISGPAADWLPTSLAIDVNGDLLVGDNGPLRQVHTYTALTSPKPTLAKSLGRPGGIGSGTPGVPDPTKFWGISGVGGDSAGNVYVGMNEFGTWLRKYNPAGNLVWQLIGQEFVTTGDFDPASNALDIYSPHAHYRMDYSKTPGSDSTWLGYTLDSVKYPQDPRLFMIGHQHHITSAFVKRLNNNLYMYTTGMYSGELVIHKMQGEIAVPSAAIFKAHFTDDPNWPPFQPATGEWIWRDANGDGVFTADEYTTNNGLSAPSNCWVWFVDDKGDVWEGGDRNLRRYPLQGFDSHGNPIYDYAHMVTTALPAPFKPVRRLNYDVATDVMYVSGYTAAQPFENAHWKECGKVLARYDNWSKQDPATATPTWQILLPWDETVQPVATTPVSWQPAGDYIFVCGIATRGLVWVLKASDGSPVGMWEPSAIVGPPSAYGPTGWVDVPYGLNAAKGSDGSYHVTVEDDLKNKILVYTWKP</sequence>
<dbReference type="Proteomes" id="UP000730482">
    <property type="component" value="Unassembled WGS sequence"/>
</dbReference>
<evidence type="ECO:0000256" key="1">
    <source>
        <dbReference type="SAM" id="Phobius"/>
    </source>
</evidence>
<dbReference type="Gene3D" id="2.120.10.30">
    <property type="entry name" value="TolB, C-terminal domain"/>
    <property type="match status" value="1"/>
</dbReference>
<keyword evidence="1" id="KW-1133">Transmembrane helix</keyword>
<dbReference type="InterPro" id="IPR006311">
    <property type="entry name" value="TAT_signal"/>
</dbReference>
<dbReference type="PROSITE" id="PS51318">
    <property type="entry name" value="TAT"/>
    <property type="match status" value="1"/>
</dbReference>
<evidence type="ECO:0008006" key="4">
    <source>
        <dbReference type="Google" id="ProtNLM"/>
    </source>
</evidence>
<dbReference type="EMBL" id="JAAFYZ010000011">
    <property type="protein sequence ID" value="MBS2546301.1"/>
    <property type="molecule type" value="Genomic_DNA"/>
</dbReference>
<gene>
    <name evidence="2" type="ORF">KGQ19_05425</name>
</gene>
<name>A0ABS5KIS9_9ACTN</name>
<evidence type="ECO:0000313" key="2">
    <source>
        <dbReference type="EMBL" id="MBS2546301.1"/>
    </source>
</evidence>
<dbReference type="RefSeq" id="WP_212007950.1">
    <property type="nucleotide sequence ID" value="NZ_JAAFYZ010000011.1"/>
</dbReference>
<evidence type="ECO:0000313" key="3">
    <source>
        <dbReference type="Proteomes" id="UP000730482"/>
    </source>
</evidence>
<keyword evidence="1" id="KW-0472">Membrane</keyword>
<dbReference type="SUPFAM" id="SSF63825">
    <property type="entry name" value="YWTD domain"/>
    <property type="match status" value="1"/>
</dbReference>
<feature type="transmembrane region" description="Helical" evidence="1">
    <location>
        <begin position="12"/>
        <end position="31"/>
    </location>
</feature>
<keyword evidence="1" id="KW-0812">Transmembrane</keyword>
<protein>
    <recommendedName>
        <fullName evidence="4">NHL repeat containing protein</fullName>
    </recommendedName>
</protein>
<organism evidence="2 3">
    <name type="scientific">Catenulispora pinistramenti</name>
    <dbReference type="NCBI Taxonomy" id="2705254"/>
    <lineage>
        <taxon>Bacteria</taxon>
        <taxon>Bacillati</taxon>
        <taxon>Actinomycetota</taxon>
        <taxon>Actinomycetes</taxon>
        <taxon>Catenulisporales</taxon>
        <taxon>Catenulisporaceae</taxon>
        <taxon>Catenulispora</taxon>
    </lineage>
</organism>
<dbReference type="InterPro" id="IPR011042">
    <property type="entry name" value="6-blade_b-propeller_TolB-like"/>
</dbReference>